<feature type="compositionally biased region" description="Low complexity" evidence="2">
    <location>
        <begin position="109"/>
        <end position="125"/>
    </location>
</feature>
<protein>
    <submittedName>
        <fullName evidence="4">Phage major capsid protein, HK97 family</fullName>
    </submittedName>
</protein>
<feature type="region of interest" description="Disordered" evidence="2">
    <location>
        <begin position="94"/>
        <end position="166"/>
    </location>
</feature>
<organism evidence="4 5">
    <name type="scientific">Geodermatophilus aquaeductus</name>
    <dbReference type="NCBI Taxonomy" id="1564161"/>
    <lineage>
        <taxon>Bacteria</taxon>
        <taxon>Bacillati</taxon>
        <taxon>Actinomycetota</taxon>
        <taxon>Actinomycetes</taxon>
        <taxon>Geodermatophilales</taxon>
        <taxon>Geodermatophilaceae</taxon>
        <taxon>Geodermatophilus</taxon>
    </lineage>
</organism>
<evidence type="ECO:0000313" key="4">
    <source>
        <dbReference type="EMBL" id="SMO91336.1"/>
    </source>
</evidence>
<dbReference type="Pfam" id="PF05065">
    <property type="entry name" value="Phage_capsid"/>
    <property type="match status" value="1"/>
</dbReference>
<dbReference type="NCBIfam" id="TIGR01554">
    <property type="entry name" value="major_cap_HK97"/>
    <property type="match status" value="1"/>
</dbReference>
<reference evidence="4 5" key="1">
    <citation type="submission" date="2017-05" db="EMBL/GenBank/DDBJ databases">
        <authorList>
            <person name="Varghese N."/>
            <person name="Submissions S."/>
        </authorList>
    </citation>
    <scope>NUCLEOTIDE SEQUENCE [LARGE SCALE GENOMIC DNA]</scope>
    <source>
        <strain evidence="4 5">DSM 46834</strain>
    </source>
</reference>
<keyword evidence="5" id="KW-1185">Reference proteome</keyword>
<dbReference type="InterPro" id="IPR024455">
    <property type="entry name" value="Phage_capsid"/>
</dbReference>
<sequence length="166" mass="16827">MTLTTGTAGALLTPEQVESLLIPPVLAASVALNPLCSGVLRPTAPSVRLPAVTADPTAAWVAEGAEIPISDLITGEVDVVTRKVAGLSVVTSELAEDSSPEATAEVGGAWAATSPARSTAPPSVTNRPGWEQPDGPASLTVGAGDVRPPARARRCFSRTQLSRPTG</sequence>
<accession>A0A521F5I6</accession>
<dbReference type="EMBL" id="FXTJ01000007">
    <property type="protein sequence ID" value="SMO91336.1"/>
    <property type="molecule type" value="Genomic_DNA"/>
</dbReference>
<evidence type="ECO:0000259" key="3">
    <source>
        <dbReference type="Pfam" id="PF05065"/>
    </source>
</evidence>
<feature type="domain" description="Phage capsid-like C-terminal" evidence="3">
    <location>
        <begin position="9"/>
        <end position="108"/>
    </location>
</feature>
<dbReference type="Gene3D" id="3.30.2400.10">
    <property type="entry name" value="Major capsid protein gp5"/>
    <property type="match status" value="1"/>
</dbReference>
<dbReference type="SUPFAM" id="SSF56563">
    <property type="entry name" value="Major capsid protein gp5"/>
    <property type="match status" value="1"/>
</dbReference>
<evidence type="ECO:0000256" key="2">
    <source>
        <dbReference type="SAM" id="MobiDB-lite"/>
    </source>
</evidence>
<gene>
    <name evidence="4" type="ORF">SAMN06273567_10738</name>
</gene>
<comment type="subcellular location">
    <subcellularLocation>
        <location evidence="1">Virion</location>
    </subcellularLocation>
</comment>
<dbReference type="AlphaFoldDB" id="A0A521F5I6"/>
<name>A0A521F5I6_9ACTN</name>
<evidence type="ECO:0000256" key="1">
    <source>
        <dbReference type="ARBA" id="ARBA00004328"/>
    </source>
</evidence>
<dbReference type="InterPro" id="IPR054612">
    <property type="entry name" value="Phage_capsid-like_C"/>
</dbReference>
<feature type="compositionally biased region" description="Polar residues" evidence="2">
    <location>
        <begin position="157"/>
        <end position="166"/>
    </location>
</feature>
<proteinExistence type="predicted"/>
<dbReference type="RefSeq" id="WP_185938390.1">
    <property type="nucleotide sequence ID" value="NZ_FXTJ01000007.1"/>
</dbReference>
<evidence type="ECO:0000313" key="5">
    <source>
        <dbReference type="Proteomes" id="UP000317484"/>
    </source>
</evidence>
<dbReference type="Proteomes" id="UP000317484">
    <property type="component" value="Unassembled WGS sequence"/>
</dbReference>